<dbReference type="Proteomes" id="UP001311232">
    <property type="component" value="Unassembled WGS sequence"/>
</dbReference>
<dbReference type="AlphaFoldDB" id="A0AAV9RMT3"/>
<evidence type="ECO:0000313" key="1">
    <source>
        <dbReference type="EMBL" id="KAK5610364.1"/>
    </source>
</evidence>
<reference evidence="1 2" key="1">
    <citation type="submission" date="2021-06" db="EMBL/GenBank/DDBJ databases">
        <authorList>
            <person name="Palmer J.M."/>
        </authorList>
    </citation>
    <scope>NUCLEOTIDE SEQUENCE [LARGE SCALE GENOMIC DNA]</scope>
    <source>
        <strain evidence="1 2">MEX-2019</strain>
        <tissue evidence="1">Muscle</tissue>
    </source>
</reference>
<keyword evidence="2" id="KW-1185">Reference proteome</keyword>
<evidence type="ECO:0000313" key="2">
    <source>
        <dbReference type="Proteomes" id="UP001311232"/>
    </source>
</evidence>
<dbReference type="EMBL" id="JAHHUM010001584">
    <property type="protein sequence ID" value="KAK5610364.1"/>
    <property type="molecule type" value="Genomic_DNA"/>
</dbReference>
<gene>
    <name evidence="1" type="ORF">CRENBAI_006040</name>
</gene>
<name>A0AAV9RMT3_9TELE</name>
<sequence>MVVGSCDRCFALSLIIGECKRSLLPALRRLTVNQLWLLQCPGFRSSSLPGSKASTKIQVIFSMLSIQEYTPCTRLTIPLDQTHLIEAALHLRSQAPPSSPLAAHLLTP</sequence>
<organism evidence="1 2">
    <name type="scientific">Crenichthys baileyi</name>
    <name type="common">White River springfish</name>
    <dbReference type="NCBI Taxonomy" id="28760"/>
    <lineage>
        <taxon>Eukaryota</taxon>
        <taxon>Metazoa</taxon>
        <taxon>Chordata</taxon>
        <taxon>Craniata</taxon>
        <taxon>Vertebrata</taxon>
        <taxon>Euteleostomi</taxon>
        <taxon>Actinopterygii</taxon>
        <taxon>Neopterygii</taxon>
        <taxon>Teleostei</taxon>
        <taxon>Neoteleostei</taxon>
        <taxon>Acanthomorphata</taxon>
        <taxon>Ovalentaria</taxon>
        <taxon>Atherinomorphae</taxon>
        <taxon>Cyprinodontiformes</taxon>
        <taxon>Goodeidae</taxon>
        <taxon>Crenichthys</taxon>
    </lineage>
</organism>
<protein>
    <submittedName>
        <fullName evidence="1">Uncharacterized protein</fullName>
    </submittedName>
</protein>
<proteinExistence type="predicted"/>
<accession>A0AAV9RMT3</accession>
<comment type="caution">
    <text evidence="1">The sequence shown here is derived from an EMBL/GenBank/DDBJ whole genome shotgun (WGS) entry which is preliminary data.</text>
</comment>